<evidence type="ECO:0000256" key="2">
    <source>
        <dbReference type="ARBA" id="ARBA00011575"/>
    </source>
</evidence>
<evidence type="ECO:0000256" key="1">
    <source>
        <dbReference type="ARBA" id="ARBA00001946"/>
    </source>
</evidence>
<dbReference type="KEGG" id="ehn:H9Q80_00965"/>
<evidence type="ECO:0000256" key="4">
    <source>
        <dbReference type="ARBA" id="ARBA00022723"/>
    </source>
</evidence>
<dbReference type="Pfam" id="PF04715">
    <property type="entry name" value="Anth_synt_I_N"/>
    <property type="match status" value="1"/>
</dbReference>
<reference evidence="11 12" key="1">
    <citation type="submission" date="2020-08" db="EMBL/GenBank/DDBJ databases">
        <authorList>
            <person name="Liu C."/>
            <person name="Sun Q."/>
        </authorList>
    </citation>
    <scope>NUCLEOTIDE SEQUENCE [LARGE SCALE GENOMIC DNA]</scope>
    <source>
        <strain evidence="11 12">NSJ-61</strain>
    </source>
</reference>
<evidence type="ECO:0000313" key="11">
    <source>
        <dbReference type="EMBL" id="QNM12561.1"/>
    </source>
</evidence>
<dbReference type="InterPro" id="IPR005801">
    <property type="entry name" value="ADC_synthase"/>
</dbReference>
<comment type="catalytic activity">
    <reaction evidence="8">
        <text>chorismate + L-glutamine = anthranilate + pyruvate + L-glutamate + H(+)</text>
        <dbReference type="Rhea" id="RHEA:21732"/>
        <dbReference type="ChEBI" id="CHEBI:15361"/>
        <dbReference type="ChEBI" id="CHEBI:15378"/>
        <dbReference type="ChEBI" id="CHEBI:16567"/>
        <dbReference type="ChEBI" id="CHEBI:29748"/>
        <dbReference type="ChEBI" id="CHEBI:29985"/>
        <dbReference type="ChEBI" id="CHEBI:58359"/>
        <dbReference type="EC" id="4.1.3.27"/>
    </reaction>
</comment>
<keyword evidence="6" id="KW-0456">Lyase</keyword>
<dbReference type="Gene3D" id="3.60.120.10">
    <property type="entry name" value="Anthranilate synthase"/>
    <property type="match status" value="1"/>
</dbReference>
<evidence type="ECO:0000256" key="6">
    <source>
        <dbReference type="ARBA" id="ARBA00023239"/>
    </source>
</evidence>
<dbReference type="PANTHER" id="PTHR11236:SF48">
    <property type="entry name" value="ISOCHORISMATE SYNTHASE MENF"/>
    <property type="match status" value="1"/>
</dbReference>
<sequence length="481" mass="54886">MYYPDKKTLRILRSQYDTIPVYAKLPYDGKDILEIYQAFHGPYAFLLESETQMYNGHYSIIGLPCDHRFLYDGMHSYDIHEDKKIQLHGHPMKHLEAMLEKKSPVYPDIPVFTGGAIGHFNYDIAGLYENISNHEQESLHLPMMHFGFVNACIVIDHTQKTVYFIIHADADSCLEKYDTIYENLKQMITRYQQSTPYTILKDTKHRAFQTSHDKESFMHMVEKAKDYIYEGDIFQVVLSQRMECDYDEDPLSAYAKLRTMGSSPYMYYLDFDSYVIAGASPELLLQGRKDLITTKPIAGTRKRGKGTKQDQQLMKELIHDPKENAEHMMLVDLGRNDIGKVSKSGSVEVTSLKQIEYYPSVMHLCSEVSGTLKDEMSVFDAFASVLPAGTLSGAPKIKAMQIINELEAIQREIYGGAIGFLGYNQLFDTCITIRTILFHKQKAYIQAGAGIVKDSQPDKEYEETFHKATSLLHALGCEVAL</sequence>
<dbReference type="GO" id="GO:0004049">
    <property type="term" value="F:anthranilate synthase activity"/>
    <property type="evidence" value="ECO:0007669"/>
    <property type="project" value="UniProtKB-EC"/>
</dbReference>
<dbReference type="GO" id="GO:0046872">
    <property type="term" value="F:metal ion binding"/>
    <property type="evidence" value="ECO:0007669"/>
    <property type="project" value="UniProtKB-KW"/>
</dbReference>
<feature type="domain" description="Chorismate-utilising enzyme C-terminal" evidence="9">
    <location>
        <begin position="214"/>
        <end position="467"/>
    </location>
</feature>
<dbReference type="InterPro" id="IPR006805">
    <property type="entry name" value="Anth_synth_I_N"/>
</dbReference>
<keyword evidence="4" id="KW-0479">Metal-binding</keyword>
<evidence type="ECO:0000256" key="5">
    <source>
        <dbReference type="ARBA" id="ARBA00022842"/>
    </source>
</evidence>
<evidence type="ECO:0000259" key="9">
    <source>
        <dbReference type="Pfam" id="PF00425"/>
    </source>
</evidence>
<evidence type="ECO:0000313" key="12">
    <source>
        <dbReference type="Proteomes" id="UP000515856"/>
    </source>
</evidence>
<dbReference type="Pfam" id="PF00425">
    <property type="entry name" value="Chorismate_bind"/>
    <property type="match status" value="1"/>
</dbReference>
<evidence type="ECO:0000259" key="10">
    <source>
        <dbReference type="Pfam" id="PF04715"/>
    </source>
</evidence>
<feature type="domain" description="Anthranilate synthase component I N-terminal" evidence="10">
    <location>
        <begin position="31"/>
        <end position="163"/>
    </location>
</feature>
<dbReference type="Proteomes" id="UP000515856">
    <property type="component" value="Chromosome"/>
</dbReference>
<comment type="subunit">
    <text evidence="2">Heterotetramer consisting of two non-identical subunits: a beta subunit (TrpG) and a large alpha subunit (TrpE).</text>
</comment>
<dbReference type="AlphaFoldDB" id="A0A7G9GP29"/>
<keyword evidence="12" id="KW-1185">Reference proteome</keyword>
<dbReference type="RefSeq" id="WP_187426230.1">
    <property type="nucleotide sequence ID" value="NZ_CP060636.1"/>
</dbReference>
<dbReference type="SUPFAM" id="SSF56322">
    <property type="entry name" value="ADC synthase"/>
    <property type="match status" value="1"/>
</dbReference>
<proteinExistence type="predicted"/>
<dbReference type="EMBL" id="CP060636">
    <property type="protein sequence ID" value="QNM12561.1"/>
    <property type="molecule type" value="Genomic_DNA"/>
</dbReference>
<comment type="cofactor">
    <cofactor evidence="1">
        <name>Mg(2+)</name>
        <dbReference type="ChEBI" id="CHEBI:18420"/>
    </cofactor>
</comment>
<dbReference type="GO" id="GO:0000162">
    <property type="term" value="P:L-tryptophan biosynthetic process"/>
    <property type="evidence" value="ECO:0007669"/>
    <property type="project" value="TreeGrafter"/>
</dbReference>
<gene>
    <name evidence="11" type="ORF">H9Q80_00965</name>
</gene>
<protein>
    <recommendedName>
        <fullName evidence="3">Anthranilate synthase component 1</fullName>
    </recommendedName>
</protein>
<organism evidence="11 12">
    <name type="scientific">[Eubacterium] hominis</name>
    <dbReference type="NCBI Taxonomy" id="2764325"/>
    <lineage>
        <taxon>Bacteria</taxon>
        <taxon>Bacillati</taxon>
        <taxon>Bacillota</taxon>
        <taxon>Erysipelotrichia</taxon>
        <taxon>Erysipelotrichales</taxon>
        <taxon>Erysipelotrichaceae</taxon>
        <taxon>Amedibacillus</taxon>
    </lineage>
</organism>
<evidence type="ECO:0000256" key="3">
    <source>
        <dbReference type="ARBA" id="ARBA00020653"/>
    </source>
</evidence>
<accession>A0A7G9GP29</accession>
<dbReference type="PANTHER" id="PTHR11236">
    <property type="entry name" value="AMINOBENZOATE/ANTHRANILATE SYNTHASE"/>
    <property type="match status" value="1"/>
</dbReference>
<dbReference type="InterPro" id="IPR015890">
    <property type="entry name" value="Chorismate_C"/>
</dbReference>
<evidence type="ECO:0000256" key="7">
    <source>
        <dbReference type="ARBA" id="ARBA00025634"/>
    </source>
</evidence>
<dbReference type="PRINTS" id="PR00095">
    <property type="entry name" value="ANTSNTHASEI"/>
</dbReference>
<name>A0A7G9GP29_9FIRM</name>
<keyword evidence="5" id="KW-0460">Magnesium</keyword>
<dbReference type="InterPro" id="IPR019999">
    <property type="entry name" value="Anth_synth_I-like"/>
</dbReference>
<evidence type="ECO:0000256" key="8">
    <source>
        <dbReference type="ARBA" id="ARBA00047683"/>
    </source>
</evidence>
<comment type="function">
    <text evidence="7">Part of a heterotetrameric complex that catalyzes the two-step biosynthesis of anthranilate, an intermediate in the biosynthesis of L-tryptophan. In the first step, the glutamine-binding beta subunit (TrpG) of anthranilate synthase (AS) provides the glutamine amidotransferase activity which generates ammonia as a substrate that, along with chorismate, is used in the second step, catalyzed by the large alpha subunit of AS (TrpE) to produce anthranilate. In the absence of TrpG, TrpE can synthesize anthranilate directly from chorismate and high concentrations of ammonia.</text>
</comment>